<keyword evidence="3" id="KW-1133">Transmembrane helix</keyword>
<evidence type="ECO:0000256" key="3">
    <source>
        <dbReference type="SAM" id="Phobius"/>
    </source>
</evidence>
<feature type="transmembrane region" description="Helical" evidence="3">
    <location>
        <begin position="168"/>
        <end position="191"/>
    </location>
</feature>
<feature type="transmembrane region" description="Helical" evidence="3">
    <location>
        <begin position="82"/>
        <end position="100"/>
    </location>
</feature>
<gene>
    <name evidence="4" type="ORF">PCOR1329_LOCUS84437</name>
</gene>
<organism evidence="4 5">
    <name type="scientific">Prorocentrum cordatum</name>
    <dbReference type="NCBI Taxonomy" id="2364126"/>
    <lineage>
        <taxon>Eukaryota</taxon>
        <taxon>Sar</taxon>
        <taxon>Alveolata</taxon>
        <taxon>Dinophyceae</taxon>
        <taxon>Prorocentrales</taxon>
        <taxon>Prorocentraceae</taxon>
        <taxon>Prorocentrum</taxon>
    </lineage>
</organism>
<feature type="transmembrane region" description="Helical" evidence="3">
    <location>
        <begin position="42"/>
        <end position="61"/>
    </location>
</feature>
<keyword evidence="3" id="KW-0812">Transmembrane</keyword>
<dbReference type="InterPro" id="IPR036259">
    <property type="entry name" value="MFS_trans_sf"/>
</dbReference>
<evidence type="ECO:0008006" key="6">
    <source>
        <dbReference type="Google" id="ProtNLM"/>
    </source>
</evidence>
<evidence type="ECO:0000256" key="1">
    <source>
        <dbReference type="SAM" id="Coils"/>
    </source>
</evidence>
<name>A0ABN9YBS7_9DINO</name>
<evidence type="ECO:0000313" key="4">
    <source>
        <dbReference type="EMBL" id="CAK0910201.1"/>
    </source>
</evidence>
<evidence type="ECO:0000313" key="5">
    <source>
        <dbReference type="Proteomes" id="UP001189429"/>
    </source>
</evidence>
<dbReference type="SUPFAM" id="SSF103473">
    <property type="entry name" value="MFS general substrate transporter"/>
    <property type="match status" value="1"/>
</dbReference>
<feature type="transmembrane region" description="Helical" evidence="3">
    <location>
        <begin position="203"/>
        <end position="226"/>
    </location>
</feature>
<keyword evidence="1" id="KW-0175">Coiled coil</keyword>
<feature type="non-terminal residue" evidence="4">
    <location>
        <position position="1"/>
    </location>
</feature>
<feature type="compositionally biased region" description="Gly residues" evidence="2">
    <location>
        <begin position="374"/>
        <end position="402"/>
    </location>
</feature>
<proteinExistence type="predicted"/>
<reference evidence="4" key="1">
    <citation type="submission" date="2023-10" db="EMBL/GenBank/DDBJ databases">
        <authorList>
            <person name="Chen Y."/>
            <person name="Shah S."/>
            <person name="Dougan E. K."/>
            <person name="Thang M."/>
            <person name="Chan C."/>
        </authorList>
    </citation>
    <scope>NUCLEOTIDE SEQUENCE [LARGE SCALE GENOMIC DNA]</scope>
</reference>
<comment type="caution">
    <text evidence="4">The sequence shown here is derived from an EMBL/GenBank/DDBJ whole genome shotgun (WGS) entry which is preliminary data.</text>
</comment>
<evidence type="ECO:0000256" key="2">
    <source>
        <dbReference type="SAM" id="MobiDB-lite"/>
    </source>
</evidence>
<dbReference type="EMBL" id="CAUYUJ010022345">
    <property type="protein sequence ID" value="CAK0910201.1"/>
    <property type="molecule type" value="Genomic_DNA"/>
</dbReference>
<accession>A0ABN9YBS7</accession>
<keyword evidence="3" id="KW-0472">Membrane</keyword>
<feature type="region of interest" description="Disordered" evidence="2">
    <location>
        <begin position="370"/>
        <end position="428"/>
    </location>
</feature>
<sequence length="428" mass="45146">VFVFTALQISLIMFQVSGIQFLWVRFFTSVWGLSKNWVTMAYLLIAGGFGGIGIAVGPAYIDRYGGYGAPPGVVASIIKLRSFARASALCGVLGLMFVYFKGADRPDIVDTTRVGGVDNWLVLLFAAVGVLHLFLQASVPALCGINMEVVHEDMRAFSSGAEMTLRNILGLAGGPLLPSLFMTVIGITQGWDSTDPDDERALLLNGMGFTLSLNVAGVFIMGRAVTEACHALEKSRELAMKSLQDAFNEQDLPALERALAVCKAVELQHVDGGLAVMTAAIEFRGAVRRRPTAAASPSRDVFVDLEGEASFELLKAHAMSKEDLCRRAVELERSLKELRETMLELQDENLSLRRRAGIAGAACDGLESLEAGGAPSGGRARGGAAPRGGGGPGPPLGAGGRCGSQQAACGGCSGPLRWLMGPCRPGEG</sequence>
<feature type="coiled-coil region" evidence="1">
    <location>
        <begin position="321"/>
        <end position="355"/>
    </location>
</feature>
<dbReference type="Proteomes" id="UP001189429">
    <property type="component" value="Unassembled WGS sequence"/>
</dbReference>
<feature type="transmembrane region" description="Helical" evidence="3">
    <location>
        <begin position="120"/>
        <end position="147"/>
    </location>
</feature>
<keyword evidence="5" id="KW-1185">Reference proteome</keyword>
<protein>
    <recommendedName>
        <fullName evidence="6">H(+)-exporting diphosphatase</fullName>
    </recommendedName>
</protein>